<dbReference type="InterPro" id="IPR017946">
    <property type="entry name" value="PLC-like_Pdiesterase_TIM-brl"/>
</dbReference>
<dbReference type="GO" id="GO:0008081">
    <property type="term" value="F:phosphoric diester hydrolase activity"/>
    <property type="evidence" value="ECO:0007669"/>
    <property type="project" value="InterPro"/>
</dbReference>
<accession>N0E1J6</accession>
<sequence>MRARDYAYFDGPTPTGLAHRGGAAYHPNLGIENTIAAFRQAVDMGYRYLETDVHATRDGIVVAFHDDHLDRVTDTAGRIADQPYAAVRGALIGGREAVPTLGELLEEFPETRVNIDIKADQALGPTLELIRRMGVIDRVCIGSFSERRLRAARRALGPRLATSAGQVGVGALRLAPQPLSRLLHTPAPALQIPMEHKIRGRLIPLATREVVSVAHRLGKHVHVWFHSWSTEDATQMHRLLDLGVDGIVTDHIDILRDVLAERGTPL</sequence>
<comment type="caution">
    <text evidence="2">The sequence shown here is derived from an EMBL/GenBank/DDBJ whole genome shotgun (WGS) entry which is preliminary data.</text>
</comment>
<dbReference type="RefSeq" id="WP_010851653.1">
    <property type="nucleotide sequence ID" value="NZ_HF570956.1"/>
</dbReference>
<reference evidence="2 3" key="1">
    <citation type="journal article" date="2013" name="ISME J.">
        <title>A metabolic model for members of the genus Tetrasphaera involved in enhanced biological phosphorus removal.</title>
        <authorList>
            <person name="Kristiansen R."/>
            <person name="Nguyen H.T.T."/>
            <person name="Saunders A.M."/>
            <person name="Nielsen J.L."/>
            <person name="Wimmer R."/>
            <person name="Le V.Q."/>
            <person name="McIlroy S.J."/>
            <person name="Petrovski S."/>
            <person name="Seviour R.J."/>
            <person name="Calteau A."/>
            <person name="Nielsen K.L."/>
            <person name="Nielsen P.H."/>
        </authorList>
    </citation>
    <scope>NUCLEOTIDE SEQUENCE [LARGE SCALE GENOMIC DNA]</scope>
    <source>
        <strain evidence="2 3">Lp2</strain>
    </source>
</reference>
<keyword evidence="3" id="KW-1185">Reference proteome</keyword>
<dbReference type="InterPro" id="IPR030395">
    <property type="entry name" value="GP_PDE_dom"/>
</dbReference>
<dbReference type="PANTHER" id="PTHR43805:SF1">
    <property type="entry name" value="GP-PDE DOMAIN-CONTAINING PROTEIN"/>
    <property type="match status" value="1"/>
</dbReference>
<name>N0E1J6_9MICO</name>
<dbReference type="EMBL" id="CAIZ01000020">
    <property type="protein sequence ID" value="CCH68754.1"/>
    <property type="molecule type" value="Genomic_DNA"/>
</dbReference>
<dbReference type="STRING" id="1193181.BN10_1160002"/>
<dbReference type="HOGENOM" id="CLU_030006_3_6_11"/>
<gene>
    <name evidence="2" type="ORF">BN10_1160002</name>
</gene>
<dbReference type="Gene3D" id="3.20.20.190">
    <property type="entry name" value="Phosphatidylinositol (PI) phosphodiesterase"/>
    <property type="match status" value="1"/>
</dbReference>
<dbReference type="eggNOG" id="COG0584">
    <property type="taxonomic scope" value="Bacteria"/>
</dbReference>
<evidence type="ECO:0000313" key="3">
    <source>
        <dbReference type="Proteomes" id="UP000013167"/>
    </source>
</evidence>
<proteinExistence type="predicted"/>
<evidence type="ECO:0000259" key="1">
    <source>
        <dbReference type="PROSITE" id="PS51704"/>
    </source>
</evidence>
<dbReference type="GO" id="GO:0006629">
    <property type="term" value="P:lipid metabolic process"/>
    <property type="evidence" value="ECO:0007669"/>
    <property type="project" value="InterPro"/>
</dbReference>
<protein>
    <submittedName>
        <fullName evidence="2">Putative glycerophosphoryl diester phosphodiesterase</fullName>
    </submittedName>
</protein>
<dbReference type="OrthoDB" id="5241788at2"/>
<dbReference type="PANTHER" id="PTHR43805">
    <property type="entry name" value="GLYCEROPHOSPHORYL DIESTER PHOSPHODIESTERASE"/>
    <property type="match status" value="1"/>
</dbReference>
<dbReference type="SUPFAM" id="SSF51695">
    <property type="entry name" value="PLC-like phosphodiesterases"/>
    <property type="match status" value="1"/>
</dbReference>
<evidence type="ECO:0000313" key="2">
    <source>
        <dbReference type="EMBL" id="CCH68754.1"/>
    </source>
</evidence>
<feature type="domain" description="GP-PDE" evidence="1">
    <location>
        <begin position="14"/>
        <end position="259"/>
    </location>
</feature>
<dbReference type="AlphaFoldDB" id="N0E1J6"/>
<organism evidence="2 3">
    <name type="scientific">Phycicoccus elongatus Lp2</name>
    <dbReference type="NCBI Taxonomy" id="1193181"/>
    <lineage>
        <taxon>Bacteria</taxon>
        <taxon>Bacillati</taxon>
        <taxon>Actinomycetota</taxon>
        <taxon>Actinomycetes</taxon>
        <taxon>Micrococcales</taxon>
        <taxon>Intrasporangiaceae</taxon>
        <taxon>Phycicoccus</taxon>
    </lineage>
</organism>
<dbReference type="PROSITE" id="PS51704">
    <property type="entry name" value="GP_PDE"/>
    <property type="match status" value="1"/>
</dbReference>
<dbReference type="Pfam" id="PF03009">
    <property type="entry name" value="GDPD"/>
    <property type="match status" value="1"/>
</dbReference>
<dbReference type="Proteomes" id="UP000013167">
    <property type="component" value="Unassembled WGS sequence"/>
</dbReference>